<gene>
    <name evidence="3" type="ORF">DW068_15470</name>
</gene>
<dbReference type="SUPFAM" id="SSF47413">
    <property type="entry name" value="lambda repressor-like DNA-binding domains"/>
    <property type="match status" value="1"/>
</dbReference>
<dbReference type="EMBL" id="QRNJ01000088">
    <property type="protein sequence ID" value="RHK33602.1"/>
    <property type="molecule type" value="Genomic_DNA"/>
</dbReference>
<feature type="domain" description="HTH cro/C1-type" evidence="2">
    <location>
        <begin position="7"/>
        <end position="61"/>
    </location>
</feature>
<dbReference type="AlphaFoldDB" id="A0A415G3G7"/>
<dbReference type="Pfam" id="PF01381">
    <property type="entry name" value="HTH_3"/>
    <property type="match status" value="1"/>
</dbReference>
<proteinExistence type="predicted"/>
<dbReference type="RefSeq" id="WP_118315245.1">
    <property type="nucleotide sequence ID" value="NZ_QRNJ01000088.1"/>
</dbReference>
<dbReference type="PANTHER" id="PTHR46558">
    <property type="entry name" value="TRACRIPTIONAL REGULATORY PROTEIN-RELATED-RELATED"/>
    <property type="match status" value="1"/>
</dbReference>
<evidence type="ECO:0000313" key="4">
    <source>
        <dbReference type="Proteomes" id="UP000283497"/>
    </source>
</evidence>
<dbReference type="SMART" id="SM00530">
    <property type="entry name" value="HTH_XRE"/>
    <property type="match status" value="1"/>
</dbReference>
<evidence type="ECO:0000259" key="2">
    <source>
        <dbReference type="PROSITE" id="PS50943"/>
    </source>
</evidence>
<dbReference type="GO" id="GO:0003677">
    <property type="term" value="F:DNA binding"/>
    <property type="evidence" value="ECO:0007669"/>
    <property type="project" value="UniProtKB-KW"/>
</dbReference>
<dbReference type="InterPro" id="IPR001387">
    <property type="entry name" value="Cro/C1-type_HTH"/>
</dbReference>
<dbReference type="Gene3D" id="1.10.260.40">
    <property type="entry name" value="lambda repressor-like DNA-binding domains"/>
    <property type="match status" value="1"/>
</dbReference>
<protein>
    <submittedName>
        <fullName evidence="3">XRE family transcriptional regulator</fullName>
    </submittedName>
</protein>
<dbReference type="PROSITE" id="PS50943">
    <property type="entry name" value="HTH_CROC1"/>
    <property type="match status" value="1"/>
</dbReference>
<sequence>MLFEERLKSLMKEKRITQNKLAEKISVSEASVHHYCRGENSPRMEILIELAKFFDVTTDYLLGLSDIKKYQKDAQVRYEGFDESDYIYCPICGEIVGCNDESAEDRPNYCPECGTKLLY</sequence>
<comment type="caution">
    <text evidence="3">The sequence shown here is derived from an EMBL/GenBank/DDBJ whole genome shotgun (WGS) entry which is preliminary data.</text>
</comment>
<name>A0A415G3G7_9FIRM</name>
<dbReference type="PANTHER" id="PTHR46558:SF11">
    <property type="entry name" value="HTH-TYPE TRANSCRIPTIONAL REGULATOR XRE"/>
    <property type="match status" value="1"/>
</dbReference>
<organism evidence="3 4">
    <name type="scientific">Anaerobutyricum hallii</name>
    <dbReference type="NCBI Taxonomy" id="39488"/>
    <lineage>
        <taxon>Bacteria</taxon>
        <taxon>Bacillati</taxon>
        <taxon>Bacillota</taxon>
        <taxon>Clostridia</taxon>
        <taxon>Lachnospirales</taxon>
        <taxon>Lachnospiraceae</taxon>
        <taxon>Anaerobutyricum</taxon>
    </lineage>
</organism>
<reference evidence="3 4" key="1">
    <citation type="submission" date="2018-08" db="EMBL/GenBank/DDBJ databases">
        <title>A genome reference for cultivated species of the human gut microbiota.</title>
        <authorList>
            <person name="Zou Y."/>
            <person name="Xue W."/>
            <person name="Luo G."/>
        </authorList>
    </citation>
    <scope>NUCLEOTIDE SEQUENCE [LARGE SCALE GENOMIC DNA]</scope>
    <source>
        <strain evidence="3 4">AF45-14BH</strain>
    </source>
</reference>
<evidence type="ECO:0000313" key="3">
    <source>
        <dbReference type="EMBL" id="RHK33602.1"/>
    </source>
</evidence>
<evidence type="ECO:0000256" key="1">
    <source>
        <dbReference type="ARBA" id="ARBA00023125"/>
    </source>
</evidence>
<dbReference type="InterPro" id="IPR010982">
    <property type="entry name" value="Lambda_DNA-bd_dom_sf"/>
</dbReference>
<keyword evidence="1" id="KW-0238">DNA-binding</keyword>
<accession>A0A415G3G7</accession>
<dbReference type="CDD" id="cd00093">
    <property type="entry name" value="HTH_XRE"/>
    <property type="match status" value="1"/>
</dbReference>
<dbReference type="Proteomes" id="UP000283497">
    <property type="component" value="Unassembled WGS sequence"/>
</dbReference>